<proteinExistence type="inferred from homology"/>
<dbReference type="PROSITE" id="PS50072">
    <property type="entry name" value="CSA_PPIASE_2"/>
    <property type="match status" value="1"/>
</dbReference>
<dbReference type="STRING" id="545695.TREAZ_1796"/>
<dbReference type="Proteomes" id="UP000009222">
    <property type="component" value="Chromosome"/>
</dbReference>
<dbReference type="InterPro" id="IPR020892">
    <property type="entry name" value="Cyclophilin-type_PPIase_CS"/>
</dbReference>
<accession>F5YC08</accession>
<comment type="similarity">
    <text evidence="2">Belongs to the cyclophilin-type PPIase family.</text>
</comment>
<dbReference type="PROSITE" id="PS50059">
    <property type="entry name" value="FKBP_PPIASE"/>
    <property type="match status" value="1"/>
</dbReference>
<dbReference type="GO" id="GO:0006457">
    <property type="term" value="P:protein folding"/>
    <property type="evidence" value="ECO:0007669"/>
    <property type="project" value="InterPro"/>
</dbReference>
<dbReference type="HOGENOM" id="CLU_012062_5_0_12"/>
<evidence type="ECO:0000259" key="7">
    <source>
        <dbReference type="PROSITE" id="PS50059"/>
    </source>
</evidence>
<feature type="domain" description="PPIase cyclophilin-type" evidence="8">
    <location>
        <begin position="30"/>
        <end position="183"/>
    </location>
</feature>
<reference evidence="10" key="1">
    <citation type="submission" date="2009-12" db="EMBL/GenBank/DDBJ databases">
        <title>Complete sequence of Treponema azotonutricium strain ZAS-9.</title>
        <authorList>
            <person name="Tetu S.G."/>
            <person name="Matson E."/>
            <person name="Ren Q."/>
            <person name="Seshadri R."/>
            <person name="Elbourne L."/>
            <person name="Hassan K.A."/>
            <person name="Durkin A."/>
            <person name="Radune D."/>
            <person name="Mohamoud Y."/>
            <person name="Shay R."/>
            <person name="Jin S."/>
            <person name="Zhang X."/>
            <person name="Lucey K."/>
            <person name="Ballor N.R."/>
            <person name="Ottesen E."/>
            <person name="Rosenthal R."/>
            <person name="Allen A."/>
            <person name="Leadbetter J.R."/>
            <person name="Paulsen I.T."/>
        </authorList>
    </citation>
    <scope>NUCLEOTIDE SEQUENCE [LARGE SCALE GENOMIC DNA]</scope>
    <source>
        <strain evidence="10">ATCC BAA-888 / DSM 13862 / ZAS-9</strain>
    </source>
</reference>
<name>F5YC08_LEAAZ</name>
<evidence type="ECO:0000256" key="1">
    <source>
        <dbReference type="ARBA" id="ARBA00000971"/>
    </source>
</evidence>
<evidence type="ECO:0000313" key="9">
    <source>
        <dbReference type="EMBL" id="AEF82814.1"/>
    </source>
</evidence>
<evidence type="ECO:0000256" key="6">
    <source>
        <dbReference type="PROSITE-ProRule" id="PRU00277"/>
    </source>
</evidence>
<evidence type="ECO:0000256" key="4">
    <source>
        <dbReference type="ARBA" id="ARBA00023110"/>
    </source>
</evidence>
<organism evidence="9 10">
    <name type="scientific">Leadbettera azotonutricia (strain ATCC BAA-888 / DSM 13862 / ZAS-9)</name>
    <name type="common">Treponema azotonutricium</name>
    <dbReference type="NCBI Taxonomy" id="545695"/>
    <lineage>
        <taxon>Bacteria</taxon>
        <taxon>Pseudomonadati</taxon>
        <taxon>Spirochaetota</taxon>
        <taxon>Spirochaetia</taxon>
        <taxon>Spirochaetales</taxon>
        <taxon>Breznakiellaceae</taxon>
        <taxon>Leadbettera</taxon>
    </lineage>
</organism>
<dbReference type="GO" id="GO:0003755">
    <property type="term" value="F:peptidyl-prolyl cis-trans isomerase activity"/>
    <property type="evidence" value="ECO:0007669"/>
    <property type="project" value="UniProtKB-KW"/>
</dbReference>
<dbReference type="SUPFAM" id="SSF54534">
    <property type="entry name" value="FKBP-like"/>
    <property type="match status" value="1"/>
</dbReference>
<dbReference type="PANTHER" id="PTHR45625">
    <property type="entry name" value="PEPTIDYL-PROLYL CIS-TRANS ISOMERASE-RELATED"/>
    <property type="match status" value="1"/>
</dbReference>
<feature type="domain" description="PPIase FKBP-type" evidence="7">
    <location>
        <begin position="240"/>
        <end position="329"/>
    </location>
</feature>
<comment type="catalytic activity">
    <reaction evidence="1 6">
        <text>[protein]-peptidylproline (omega=180) = [protein]-peptidylproline (omega=0)</text>
        <dbReference type="Rhea" id="RHEA:16237"/>
        <dbReference type="Rhea" id="RHEA-COMP:10747"/>
        <dbReference type="Rhea" id="RHEA-COMP:10748"/>
        <dbReference type="ChEBI" id="CHEBI:83833"/>
        <dbReference type="ChEBI" id="CHEBI:83834"/>
        <dbReference type="EC" id="5.2.1.8"/>
    </reaction>
</comment>
<dbReference type="AlphaFoldDB" id="F5YC08"/>
<dbReference type="InterPro" id="IPR029000">
    <property type="entry name" value="Cyclophilin-like_dom_sf"/>
</dbReference>
<dbReference type="InterPro" id="IPR044666">
    <property type="entry name" value="Cyclophilin_A-like"/>
</dbReference>
<dbReference type="EC" id="5.2.1.8" evidence="3 6"/>
<dbReference type="Gene3D" id="3.10.50.40">
    <property type="match status" value="1"/>
</dbReference>
<dbReference type="Pfam" id="PF00160">
    <property type="entry name" value="Pro_isomerase"/>
    <property type="match status" value="1"/>
</dbReference>
<dbReference type="eggNOG" id="COG0545">
    <property type="taxonomic scope" value="Bacteria"/>
</dbReference>
<gene>
    <name evidence="9" type="ordered locus">TREAZ_1796</name>
</gene>
<dbReference type="CDD" id="cd00317">
    <property type="entry name" value="cyclophilin"/>
    <property type="match status" value="1"/>
</dbReference>
<dbReference type="EMBL" id="CP001841">
    <property type="protein sequence ID" value="AEF82814.1"/>
    <property type="molecule type" value="Genomic_DNA"/>
</dbReference>
<sequence length="329" mass="34899">MVLMAESAFAASDDAALGDGLFARITTAKGDIVIRLEYQKVPLTVCNFVALAEGKMTTAGGKRYYDGLTFHRVIADFMIQGGDPVGNGTGGPGYKFPDEFDPSLRHNGPGVLSMANAGPDTNGSQFFITHVATPHLDDHHTVFGRVVQGQQVVNAIRQGDRIERVTIIRNGPQANAFKADQAAFDALLRNASAAKTSKLSSQKSAALAEIEKKYPGAVTTASGLKYIVQKQGSGAKPTAGKTVSAKYKGMFLSGEVFDNSDVHGGATDFQVGVRRIIPGMDEALLDMAPGEKRTVIIPPELAYGERGAGNGAIPPNSFLVFELELVKIK</sequence>
<dbReference type="RefSeq" id="WP_015710234.1">
    <property type="nucleotide sequence ID" value="NC_015577.1"/>
</dbReference>
<protein>
    <recommendedName>
        <fullName evidence="3 6">peptidylprolyl isomerase</fullName>
        <ecNumber evidence="3 6">5.2.1.8</ecNumber>
    </recommendedName>
</protein>
<keyword evidence="5 6" id="KW-0413">Isomerase</keyword>
<dbReference type="PROSITE" id="PS00170">
    <property type="entry name" value="CSA_PPIASE_1"/>
    <property type="match status" value="1"/>
</dbReference>
<evidence type="ECO:0000313" key="10">
    <source>
        <dbReference type="Proteomes" id="UP000009222"/>
    </source>
</evidence>
<dbReference type="InterPro" id="IPR001179">
    <property type="entry name" value="PPIase_FKBP_dom"/>
</dbReference>
<dbReference type="InParanoid" id="F5YC08"/>
<dbReference type="PRINTS" id="PR00153">
    <property type="entry name" value="CSAPPISMRASE"/>
</dbReference>
<dbReference type="Pfam" id="PF00254">
    <property type="entry name" value="FKBP_C"/>
    <property type="match status" value="1"/>
</dbReference>
<keyword evidence="4 6" id="KW-0697">Rotamase</keyword>
<dbReference type="PANTHER" id="PTHR45625:SF4">
    <property type="entry name" value="PEPTIDYLPROLYL ISOMERASE DOMAIN AND WD REPEAT-CONTAINING PROTEIN 1"/>
    <property type="match status" value="1"/>
</dbReference>
<evidence type="ECO:0000256" key="2">
    <source>
        <dbReference type="ARBA" id="ARBA00007365"/>
    </source>
</evidence>
<reference evidence="9 10" key="2">
    <citation type="journal article" date="2011" name="ISME J.">
        <title>RNA-seq reveals cooperative metabolic interactions between two termite-gut spirochete species in co-culture.</title>
        <authorList>
            <person name="Rosenthal A.Z."/>
            <person name="Matson E.G."/>
            <person name="Eldar A."/>
            <person name="Leadbetter J.R."/>
        </authorList>
    </citation>
    <scope>NUCLEOTIDE SEQUENCE [LARGE SCALE GENOMIC DNA]</scope>
    <source>
        <strain evidence="10">ATCC BAA-888 / DSM 13862 / ZAS-9</strain>
    </source>
</reference>
<dbReference type="SUPFAM" id="SSF50891">
    <property type="entry name" value="Cyclophilin-like"/>
    <property type="match status" value="1"/>
</dbReference>
<dbReference type="InterPro" id="IPR002130">
    <property type="entry name" value="Cyclophilin-type_PPIase_dom"/>
</dbReference>
<evidence type="ECO:0000259" key="8">
    <source>
        <dbReference type="PROSITE" id="PS50072"/>
    </source>
</evidence>
<dbReference type="eggNOG" id="COG0652">
    <property type="taxonomic scope" value="Bacteria"/>
</dbReference>
<keyword evidence="10" id="KW-1185">Reference proteome</keyword>
<evidence type="ECO:0000256" key="3">
    <source>
        <dbReference type="ARBA" id="ARBA00013194"/>
    </source>
</evidence>
<evidence type="ECO:0000256" key="5">
    <source>
        <dbReference type="ARBA" id="ARBA00023235"/>
    </source>
</evidence>
<dbReference type="Gene3D" id="2.40.100.10">
    <property type="entry name" value="Cyclophilin-like"/>
    <property type="match status" value="1"/>
</dbReference>
<dbReference type="KEGG" id="taz:TREAZ_1796"/>
<dbReference type="InterPro" id="IPR046357">
    <property type="entry name" value="PPIase_dom_sf"/>
</dbReference>